<keyword evidence="1" id="KW-0472">Membrane</keyword>
<reference evidence="2 3" key="1">
    <citation type="submission" date="2018-06" db="EMBL/GenBank/DDBJ databases">
        <title>Extensive metabolic versatility and redundancy in microbially diverse, dynamic hydrothermal sediments.</title>
        <authorList>
            <person name="Dombrowski N."/>
            <person name="Teske A."/>
            <person name="Baker B.J."/>
        </authorList>
    </citation>
    <scope>NUCLEOTIDE SEQUENCE [LARGE SCALE GENOMIC DNA]</scope>
    <source>
        <strain evidence="2">B51_G17</strain>
    </source>
</reference>
<evidence type="ECO:0000256" key="1">
    <source>
        <dbReference type="SAM" id="Phobius"/>
    </source>
</evidence>
<comment type="caution">
    <text evidence="2">The sequence shown here is derived from an EMBL/GenBank/DDBJ whole genome shotgun (WGS) entry which is preliminary data.</text>
</comment>
<proteinExistence type="predicted"/>
<keyword evidence="1" id="KW-0812">Transmembrane</keyword>
<gene>
    <name evidence="2" type="ORF">DRO04_02160</name>
</gene>
<feature type="transmembrane region" description="Helical" evidence="1">
    <location>
        <begin position="20"/>
        <end position="41"/>
    </location>
</feature>
<dbReference type="EMBL" id="QMWP01000073">
    <property type="protein sequence ID" value="RLG70233.1"/>
    <property type="molecule type" value="Genomic_DNA"/>
</dbReference>
<accession>A0A497JJV1</accession>
<evidence type="ECO:0000313" key="3">
    <source>
        <dbReference type="Proteomes" id="UP000278031"/>
    </source>
</evidence>
<keyword evidence="1" id="KW-1133">Transmembrane helix</keyword>
<evidence type="ECO:0008006" key="4">
    <source>
        <dbReference type="Google" id="ProtNLM"/>
    </source>
</evidence>
<sequence>MRGGFLNRARKFFLMLEEKAQISVEMIVIMAALVAVVLFFVTRMKNTVSQAADKMENATNDIWNQIDQISKE</sequence>
<dbReference type="AlphaFoldDB" id="A0A497JJV1"/>
<name>A0A497JJV1_9ARCH</name>
<protein>
    <recommendedName>
        <fullName evidence="4">Class III signal peptide-containing protein</fullName>
    </recommendedName>
</protein>
<evidence type="ECO:0000313" key="2">
    <source>
        <dbReference type="EMBL" id="RLG70233.1"/>
    </source>
</evidence>
<dbReference type="Proteomes" id="UP000278031">
    <property type="component" value="Unassembled WGS sequence"/>
</dbReference>
<organism evidence="2 3">
    <name type="scientific">Candidatus Iainarchaeum sp</name>
    <dbReference type="NCBI Taxonomy" id="3101447"/>
    <lineage>
        <taxon>Archaea</taxon>
        <taxon>Candidatus Iainarchaeota</taxon>
        <taxon>Candidatus Iainarchaeia</taxon>
        <taxon>Candidatus Iainarchaeales</taxon>
        <taxon>Candidatus Iainarchaeaceae</taxon>
        <taxon>Candidatus Iainarchaeum</taxon>
    </lineage>
</organism>